<dbReference type="InterPro" id="IPR000535">
    <property type="entry name" value="MSP_dom"/>
</dbReference>
<dbReference type="SUPFAM" id="SSF49354">
    <property type="entry name" value="PapD-like"/>
    <property type="match status" value="1"/>
</dbReference>
<feature type="transmembrane region" description="Helical" evidence="5">
    <location>
        <begin position="191"/>
        <end position="208"/>
    </location>
</feature>
<dbReference type="EMBL" id="JAJSOF020000011">
    <property type="protein sequence ID" value="KAJ4444817.1"/>
    <property type="molecule type" value="Genomic_DNA"/>
</dbReference>
<proteinExistence type="predicted"/>
<name>A0ABQ8TFV7_PERAM</name>
<evidence type="ECO:0000313" key="8">
    <source>
        <dbReference type="Proteomes" id="UP001148838"/>
    </source>
</evidence>
<feature type="non-terminal residue" evidence="7">
    <location>
        <position position="1"/>
    </location>
</feature>
<evidence type="ECO:0000256" key="2">
    <source>
        <dbReference type="ARBA" id="ARBA00022692"/>
    </source>
</evidence>
<accession>A0ABQ8TFV7</accession>
<keyword evidence="8" id="KW-1185">Reference proteome</keyword>
<evidence type="ECO:0000259" key="6">
    <source>
        <dbReference type="Pfam" id="PF00635"/>
    </source>
</evidence>
<keyword evidence="2 5" id="KW-0812">Transmembrane</keyword>
<feature type="transmembrane region" description="Helical" evidence="5">
    <location>
        <begin position="162"/>
        <end position="179"/>
    </location>
</feature>
<evidence type="ECO:0000256" key="5">
    <source>
        <dbReference type="SAM" id="Phobius"/>
    </source>
</evidence>
<feature type="domain" description="MSP" evidence="6">
    <location>
        <begin position="18"/>
        <end position="99"/>
    </location>
</feature>
<evidence type="ECO:0000256" key="3">
    <source>
        <dbReference type="ARBA" id="ARBA00022989"/>
    </source>
</evidence>
<dbReference type="PANTHER" id="PTHR34441">
    <property type="entry name" value="MOTILE SPERM DOMAIN-CONTAINING PROTEIN 1"/>
    <property type="match status" value="1"/>
</dbReference>
<evidence type="ECO:0000256" key="1">
    <source>
        <dbReference type="ARBA" id="ARBA00004141"/>
    </source>
</evidence>
<sequence>VRRGMQPGVFQVPVFVYPTPITFYLEDQNTHKHVLTLYNPYEFPIRFRVLCTAPNKYTVVDPEGSVRPKCCIDIVIRHSAVSPANCNVTDKFRIHMQNHTTKQLMGKQDVAATLLPGRPTGLMPEQEEFQRLPARLDLPTANIVQQQFGIVRDHRQGRIQTPNYIVVVAAIVCIVALLLPTQGDKDTKFPVYLHLTFNLKLVFAFVLGK</sequence>
<dbReference type="Proteomes" id="UP001148838">
    <property type="component" value="Unassembled WGS sequence"/>
</dbReference>
<organism evidence="7 8">
    <name type="scientific">Periplaneta americana</name>
    <name type="common">American cockroach</name>
    <name type="synonym">Blatta americana</name>
    <dbReference type="NCBI Taxonomy" id="6978"/>
    <lineage>
        <taxon>Eukaryota</taxon>
        <taxon>Metazoa</taxon>
        <taxon>Ecdysozoa</taxon>
        <taxon>Arthropoda</taxon>
        <taxon>Hexapoda</taxon>
        <taxon>Insecta</taxon>
        <taxon>Pterygota</taxon>
        <taxon>Neoptera</taxon>
        <taxon>Polyneoptera</taxon>
        <taxon>Dictyoptera</taxon>
        <taxon>Blattodea</taxon>
        <taxon>Blattoidea</taxon>
        <taxon>Blattidae</taxon>
        <taxon>Blattinae</taxon>
        <taxon>Periplaneta</taxon>
    </lineage>
</organism>
<evidence type="ECO:0000256" key="4">
    <source>
        <dbReference type="ARBA" id="ARBA00023136"/>
    </source>
</evidence>
<dbReference type="InterPro" id="IPR039283">
    <property type="entry name" value="MOSPD1/3"/>
</dbReference>
<keyword evidence="3 5" id="KW-1133">Transmembrane helix</keyword>
<comment type="caution">
    <text evidence="7">The sequence shown here is derived from an EMBL/GenBank/DDBJ whole genome shotgun (WGS) entry which is preliminary data.</text>
</comment>
<keyword evidence="4 5" id="KW-0472">Membrane</keyword>
<protein>
    <recommendedName>
        <fullName evidence="6">MSP domain-containing protein</fullName>
    </recommendedName>
</protein>
<dbReference type="Gene3D" id="2.60.40.10">
    <property type="entry name" value="Immunoglobulins"/>
    <property type="match status" value="1"/>
</dbReference>
<comment type="subcellular location">
    <subcellularLocation>
        <location evidence="1">Membrane</location>
        <topology evidence="1">Multi-pass membrane protein</topology>
    </subcellularLocation>
</comment>
<dbReference type="InterPro" id="IPR008962">
    <property type="entry name" value="PapD-like_sf"/>
</dbReference>
<gene>
    <name evidence="7" type="ORF">ANN_06614</name>
</gene>
<reference evidence="7 8" key="1">
    <citation type="journal article" date="2022" name="Allergy">
        <title>Genome assembly and annotation of Periplaneta americana reveal a comprehensive cockroach allergen profile.</title>
        <authorList>
            <person name="Wang L."/>
            <person name="Xiong Q."/>
            <person name="Saelim N."/>
            <person name="Wang L."/>
            <person name="Nong W."/>
            <person name="Wan A.T."/>
            <person name="Shi M."/>
            <person name="Liu X."/>
            <person name="Cao Q."/>
            <person name="Hui J.H.L."/>
            <person name="Sookrung N."/>
            <person name="Leung T.F."/>
            <person name="Tungtrongchitr A."/>
            <person name="Tsui S.K.W."/>
        </authorList>
    </citation>
    <scope>NUCLEOTIDE SEQUENCE [LARGE SCALE GENOMIC DNA]</scope>
    <source>
        <strain evidence="7">PWHHKU_190912</strain>
    </source>
</reference>
<dbReference type="PANTHER" id="PTHR34441:SF1">
    <property type="entry name" value="MOTILE SPERM DOMAIN-CONTAINING 1"/>
    <property type="match status" value="1"/>
</dbReference>
<evidence type="ECO:0000313" key="7">
    <source>
        <dbReference type="EMBL" id="KAJ4444817.1"/>
    </source>
</evidence>
<dbReference type="Pfam" id="PF00635">
    <property type="entry name" value="Motile_Sperm"/>
    <property type="match status" value="1"/>
</dbReference>
<dbReference type="InterPro" id="IPR013783">
    <property type="entry name" value="Ig-like_fold"/>
</dbReference>